<comment type="caution">
    <text evidence="2">The sequence shown here is derived from an EMBL/GenBank/DDBJ whole genome shotgun (WGS) entry which is preliminary data.</text>
</comment>
<protein>
    <submittedName>
        <fullName evidence="2">Uncharacterized protein</fullName>
    </submittedName>
</protein>
<reference evidence="2" key="1">
    <citation type="submission" date="2019-08" db="EMBL/GenBank/DDBJ databases">
        <authorList>
            <person name="Kucharzyk K."/>
            <person name="Murdoch R.W."/>
            <person name="Higgins S."/>
            <person name="Loffler F."/>
        </authorList>
    </citation>
    <scope>NUCLEOTIDE SEQUENCE</scope>
</reference>
<proteinExistence type="predicted"/>
<evidence type="ECO:0000256" key="1">
    <source>
        <dbReference type="SAM" id="MobiDB-lite"/>
    </source>
</evidence>
<name>A0A645BKR2_9ZZZZ</name>
<dbReference type="AlphaFoldDB" id="A0A645BKR2"/>
<gene>
    <name evidence="2" type="ORF">SDC9_109265</name>
</gene>
<dbReference type="EMBL" id="VSSQ01018841">
    <property type="protein sequence ID" value="MPM62394.1"/>
    <property type="molecule type" value="Genomic_DNA"/>
</dbReference>
<organism evidence="2">
    <name type="scientific">bioreactor metagenome</name>
    <dbReference type="NCBI Taxonomy" id="1076179"/>
    <lineage>
        <taxon>unclassified sequences</taxon>
        <taxon>metagenomes</taxon>
        <taxon>ecological metagenomes</taxon>
    </lineage>
</organism>
<sequence length="97" mass="10338">MLAASAKAKAKAGFVENDDRNGKQQQGNRGGEVEAFEQKVLEERILCGNAERFLRDARPGGDDDVGLPLSLNGPGDRNCHGGRHHVERGAADCLVGL</sequence>
<accession>A0A645BKR2</accession>
<feature type="region of interest" description="Disordered" evidence="1">
    <location>
        <begin position="1"/>
        <end position="33"/>
    </location>
</feature>
<evidence type="ECO:0000313" key="2">
    <source>
        <dbReference type="EMBL" id="MPM62394.1"/>
    </source>
</evidence>